<feature type="transmembrane region" description="Helical" evidence="5">
    <location>
        <begin position="12"/>
        <end position="32"/>
    </location>
</feature>
<keyword evidence="4 5" id="KW-0472">Membrane</keyword>
<reference evidence="6" key="1">
    <citation type="journal article" date="2015" name="Genome Announc.">
        <title>Draft Genome Sequence of Bacteroidales Strain TBC1, a Novel Isolate from a Methanogenic Wastewater Treatment System.</title>
        <authorList>
            <person name="Tourlousse D.M."/>
            <person name="Matsuura N."/>
            <person name="Sun L."/>
            <person name="Toyonaga M."/>
            <person name="Kuroda K."/>
            <person name="Ohashi A."/>
            <person name="Cruz R."/>
            <person name="Yamaguchi T."/>
            <person name="Sekiguchi Y."/>
        </authorList>
    </citation>
    <scope>NUCLEOTIDE SEQUENCE [LARGE SCALE GENOMIC DNA]</scope>
    <source>
        <strain evidence="6">TBC1</strain>
    </source>
</reference>
<evidence type="ECO:0000256" key="1">
    <source>
        <dbReference type="ARBA" id="ARBA00004127"/>
    </source>
</evidence>
<dbReference type="InterPro" id="IPR052527">
    <property type="entry name" value="Metal_cation-efflux_comp"/>
</dbReference>
<dbReference type="GO" id="GO:0012505">
    <property type="term" value="C:endomembrane system"/>
    <property type="evidence" value="ECO:0007669"/>
    <property type="project" value="UniProtKB-SubCell"/>
</dbReference>
<dbReference type="InterPro" id="IPR007318">
    <property type="entry name" value="Phopholipid_MeTrfase"/>
</dbReference>
<feature type="transmembrane region" description="Helical" evidence="5">
    <location>
        <begin position="85"/>
        <end position="102"/>
    </location>
</feature>
<dbReference type="Proteomes" id="UP000053091">
    <property type="component" value="Unassembled WGS sequence"/>
</dbReference>
<accession>A0A0S7BTT3</accession>
<evidence type="ECO:0000256" key="3">
    <source>
        <dbReference type="ARBA" id="ARBA00022989"/>
    </source>
</evidence>
<keyword evidence="3 5" id="KW-1133">Transmembrane helix</keyword>
<evidence type="ECO:0000313" key="6">
    <source>
        <dbReference type="EMBL" id="GAP41943.1"/>
    </source>
</evidence>
<keyword evidence="6" id="KW-0489">Methyltransferase</keyword>
<gene>
    <name evidence="6" type="ORF">TBC1_1171</name>
</gene>
<dbReference type="PANTHER" id="PTHR43847:SF1">
    <property type="entry name" value="BLL3993 PROTEIN"/>
    <property type="match status" value="1"/>
</dbReference>
<evidence type="ECO:0000313" key="7">
    <source>
        <dbReference type="Proteomes" id="UP000053091"/>
    </source>
</evidence>
<organism evidence="6">
    <name type="scientific">Lentimicrobium saccharophilum</name>
    <dbReference type="NCBI Taxonomy" id="1678841"/>
    <lineage>
        <taxon>Bacteria</taxon>
        <taxon>Pseudomonadati</taxon>
        <taxon>Bacteroidota</taxon>
        <taxon>Bacteroidia</taxon>
        <taxon>Bacteroidales</taxon>
        <taxon>Lentimicrobiaceae</taxon>
        <taxon>Lentimicrobium</taxon>
    </lineage>
</organism>
<keyword evidence="6" id="KW-0808">Transferase</keyword>
<dbReference type="STRING" id="1678841.TBC1_1171"/>
<dbReference type="PANTHER" id="PTHR43847">
    <property type="entry name" value="BLL3993 PROTEIN"/>
    <property type="match status" value="1"/>
</dbReference>
<name>A0A0S7BTT3_9BACT</name>
<dbReference type="GO" id="GO:0032259">
    <property type="term" value="P:methylation"/>
    <property type="evidence" value="ECO:0007669"/>
    <property type="project" value="UniProtKB-KW"/>
</dbReference>
<protein>
    <submittedName>
        <fullName evidence="6">Protein-S-isoprenylcysteine O-methyltransferase Ste14</fullName>
    </submittedName>
</protein>
<dbReference type="Pfam" id="PF04191">
    <property type="entry name" value="PEMT"/>
    <property type="match status" value="1"/>
</dbReference>
<sequence>MFNTTRMGKRRSYLAWILVFLQFLLIGLILLTSPVTNLKLWVIGFILAGIALGLYAIYTIRIGNFNISPHVKPHGRMVAHGPYRLMRHPMYTAILLTIWPMVAGHFSYIRLAFAIALTIVLVVKLHIEEDYLKKAFIPYREYTRSTFRLIPFIW</sequence>
<evidence type="ECO:0000256" key="4">
    <source>
        <dbReference type="ARBA" id="ARBA00023136"/>
    </source>
</evidence>
<dbReference type="Gene3D" id="1.20.120.1630">
    <property type="match status" value="1"/>
</dbReference>
<comment type="subcellular location">
    <subcellularLocation>
        <location evidence="1">Endomembrane system</location>
        <topology evidence="1">Multi-pass membrane protein</topology>
    </subcellularLocation>
</comment>
<dbReference type="AlphaFoldDB" id="A0A0S7BTT3"/>
<evidence type="ECO:0000256" key="5">
    <source>
        <dbReference type="SAM" id="Phobius"/>
    </source>
</evidence>
<feature type="transmembrane region" description="Helical" evidence="5">
    <location>
        <begin position="108"/>
        <end position="127"/>
    </location>
</feature>
<evidence type="ECO:0000256" key="2">
    <source>
        <dbReference type="ARBA" id="ARBA00022692"/>
    </source>
</evidence>
<keyword evidence="7" id="KW-1185">Reference proteome</keyword>
<dbReference type="GO" id="GO:0008168">
    <property type="term" value="F:methyltransferase activity"/>
    <property type="evidence" value="ECO:0007669"/>
    <property type="project" value="UniProtKB-KW"/>
</dbReference>
<proteinExistence type="predicted"/>
<dbReference type="RefSeq" id="WP_062036866.1">
    <property type="nucleotide sequence ID" value="NZ_DF968182.1"/>
</dbReference>
<dbReference type="OrthoDB" id="9809773at2"/>
<feature type="transmembrane region" description="Helical" evidence="5">
    <location>
        <begin position="38"/>
        <end position="58"/>
    </location>
</feature>
<dbReference type="EMBL" id="DF968182">
    <property type="protein sequence ID" value="GAP41943.1"/>
    <property type="molecule type" value="Genomic_DNA"/>
</dbReference>
<keyword evidence="2 5" id="KW-0812">Transmembrane</keyword>